<dbReference type="PANTHER" id="PTHR42827">
    <property type="entry name" value="IRON-SULFUR CLUSTER-BINDING PROTEIN-RELATED"/>
    <property type="match status" value="1"/>
</dbReference>
<evidence type="ECO:0000313" key="2">
    <source>
        <dbReference type="EMBL" id="RZN68885.1"/>
    </source>
</evidence>
<dbReference type="InterPro" id="IPR017896">
    <property type="entry name" value="4Fe4S_Fe-S-bd"/>
</dbReference>
<reference evidence="2 3" key="1">
    <citation type="journal article" date="2019" name="Nat. Microbiol.">
        <title>Wide diversity of methane and short-chain alkane metabolisms in uncultured archaea.</title>
        <authorList>
            <person name="Borrel G."/>
            <person name="Adam P.S."/>
            <person name="McKay L.J."/>
            <person name="Chen L.X."/>
            <person name="Sierra-Garcia I.N."/>
            <person name="Sieber C.M."/>
            <person name="Letourneur Q."/>
            <person name="Ghozlane A."/>
            <person name="Andersen G.L."/>
            <person name="Li W.J."/>
            <person name="Hallam S.J."/>
            <person name="Muyzer G."/>
            <person name="de Oliveira V.M."/>
            <person name="Inskeep W.P."/>
            <person name="Banfield J.F."/>
            <person name="Gribaldo S."/>
        </authorList>
    </citation>
    <scope>NUCLEOTIDE SEQUENCE [LARGE SCALE GENOMIC DNA]</scope>
    <source>
        <strain evidence="2">NM1b</strain>
    </source>
</reference>
<name>A0A520KW92_9EURY</name>
<dbReference type="PROSITE" id="PS51379">
    <property type="entry name" value="4FE4S_FER_2"/>
    <property type="match status" value="1"/>
</dbReference>
<dbReference type="AlphaFoldDB" id="A0A520KW92"/>
<comment type="caution">
    <text evidence="2">The sequence shown here is derived from an EMBL/GenBank/DDBJ whole genome shotgun (WGS) entry which is preliminary data.</text>
</comment>
<dbReference type="SUPFAM" id="SSF54862">
    <property type="entry name" value="4Fe-4S ferredoxins"/>
    <property type="match status" value="1"/>
</dbReference>
<dbReference type="PROSITE" id="PS00198">
    <property type="entry name" value="4FE4S_FER_1"/>
    <property type="match status" value="1"/>
</dbReference>
<evidence type="ECO:0000259" key="1">
    <source>
        <dbReference type="PROSITE" id="PS51379"/>
    </source>
</evidence>
<dbReference type="EMBL" id="RXIL01000092">
    <property type="protein sequence ID" value="RZN68885.1"/>
    <property type="molecule type" value="Genomic_DNA"/>
</dbReference>
<dbReference type="Proteomes" id="UP000320766">
    <property type="component" value="Unassembled WGS sequence"/>
</dbReference>
<sequence length="280" mass="31741">MKEDIELTKEIKEKGIEFGAAKIGIGEADRCDKTPFFFTSPYNILKDAKSIISICVNYPEGILDVPSDDPFVFLTTFASFRAKLQERLRDIASRLVGFMDERGYKAVPVDPVIPIDERRWSACLISHRYAGMMCGLGDMGMNNALLTPEFGPRIELATIFTNAPLKTDALFAGSIYEGVCKECKKCADLCPTQGIDAFKKPPYNIDLNRCLWGTQGWMQLSKIEIPPDDWVKARPTVNAIIPKYRGRYPKIKEYQAWQEKYGDLPYCMKCIVECPYGRKE</sequence>
<proteinExistence type="predicted"/>
<feature type="domain" description="4Fe-4S ferredoxin-type" evidence="1">
    <location>
        <begin position="171"/>
        <end position="200"/>
    </location>
</feature>
<evidence type="ECO:0000313" key="3">
    <source>
        <dbReference type="Proteomes" id="UP000320766"/>
    </source>
</evidence>
<protein>
    <submittedName>
        <fullName evidence="2">Epoxyqueuosine reductase</fullName>
    </submittedName>
</protein>
<dbReference type="Gene3D" id="3.30.70.20">
    <property type="match status" value="1"/>
</dbReference>
<organism evidence="2 3">
    <name type="scientific">Candidatus Methanolliviera hydrocarbonicum</name>
    <dbReference type="NCBI Taxonomy" id="2491085"/>
    <lineage>
        <taxon>Archaea</taxon>
        <taxon>Methanobacteriati</taxon>
        <taxon>Methanobacteriota</taxon>
        <taxon>Candidatus Methanoliparia</taxon>
        <taxon>Candidatus Methanoliparales</taxon>
        <taxon>Candidatus Methanollivieraceae</taxon>
        <taxon>Candidatus Methanolliviera</taxon>
    </lineage>
</organism>
<accession>A0A520KW92</accession>
<dbReference type="PANTHER" id="PTHR42827:SF1">
    <property type="entry name" value="IRON-SULFUR CLUSTER-BINDING PROTEIN"/>
    <property type="match status" value="1"/>
</dbReference>
<dbReference type="InterPro" id="IPR017900">
    <property type="entry name" value="4Fe4S_Fe_S_CS"/>
</dbReference>
<dbReference type="GO" id="GO:0016491">
    <property type="term" value="F:oxidoreductase activity"/>
    <property type="evidence" value="ECO:0007669"/>
    <property type="project" value="UniProtKB-ARBA"/>
</dbReference>
<gene>
    <name evidence="2" type="ORF">EF807_05205</name>
</gene>